<dbReference type="SUPFAM" id="SSF161098">
    <property type="entry name" value="MetI-like"/>
    <property type="match status" value="1"/>
</dbReference>
<keyword evidence="10" id="KW-1185">Reference proteome</keyword>
<comment type="caution">
    <text evidence="9">The sequence shown here is derived from an EMBL/GenBank/DDBJ whole genome shotgun (WGS) entry which is preliminary data.</text>
</comment>
<evidence type="ECO:0000256" key="6">
    <source>
        <dbReference type="ARBA" id="ARBA00023136"/>
    </source>
</evidence>
<comment type="subcellular location">
    <subcellularLocation>
        <location evidence="1 7">Cell membrane</location>
        <topology evidence="1 7">Multi-pass membrane protein</topology>
    </subcellularLocation>
</comment>
<dbReference type="PROSITE" id="PS50928">
    <property type="entry name" value="ABC_TM1"/>
    <property type="match status" value="1"/>
</dbReference>
<keyword evidence="6 7" id="KW-0472">Membrane</keyword>
<feature type="transmembrane region" description="Helical" evidence="7">
    <location>
        <begin position="243"/>
        <end position="264"/>
    </location>
</feature>
<dbReference type="RefSeq" id="WP_258212060.1">
    <property type="nucleotide sequence ID" value="NZ_JANQBD010000002.1"/>
</dbReference>
<protein>
    <submittedName>
        <fullName evidence="9">Carbohydrate ABC transporter permease</fullName>
    </submittedName>
</protein>
<accession>A0ABT1YDG7</accession>
<evidence type="ECO:0000313" key="9">
    <source>
        <dbReference type="EMBL" id="MCR8630449.1"/>
    </source>
</evidence>
<feature type="transmembrane region" description="Helical" evidence="7">
    <location>
        <begin position="107"/>
        <end position="129"/>
    </location>
</feature>
<dbReference type="InterPro" id="IPR000515">
    <property type="entry name" value="MetI-like"/>
</dbReference>
<dbReference type="CDD" id="cd06261">
    <property type="entry name" value="TM_PBP2"/>
    <property type="match status" value="1"/>
</dbReference>
<keyword evidence="3" id="KW-1003">Cell membrane</keyword>
<keyword evidence="2 7" id="KW-0813">Transport</keyword>
<evidence type="ECO:0000256" key="1">
    <source>
        <dbReference type="ARBA" id="ARBA00004651"/>
    </source>
</evidence>
<dbReference type="PANTHER" id="PTHR43744">
    <property type="entry name" value="ABC TRANSPORTER PERMEASE PROTEIN MG189-RELATED-RELATED"/>
    <property type="match status" value="1"/>
</dbReference>
<feature type="transmembrane region" description="Helical" evidence="7">
    <location>
        <begin position="141"/>
        <end position="160"/>
    </location>
</feature>
<keyword evidence="4 7" id="KW-0812">Transmembrane</keyword>
<feature type="transmembrane region" description="Helical" evidence="7">
    <location>
        <begin position="188"/>
        <end position="209"/>
    </location>
</feature>
<name>A0ABT1YDG7_9BACL</name>
<dbReference type="EMBL" id="JANQBD010000002">
    <property type="protein sequence ID" value="MCR8630449.1"/>
    <property type="molecule type" value="Genomic_DNA"/>
</dbReference>
<gene>
    <name evidence="9" type="ORF">NV381_04435</name>
</gene>
<dbReference type="Gene3D" id="1.10.3720.10">
    <property type="entry name" value="MetI-like"/>
    <property type="match status" value="1"/>
</dbReference>
<feature type="transmembrane region" description="Helical" evidence="7">
    <location>
        <begin position="71"/>
        <end position="95"/>
    </location>
</feature>
<keyword evidence="5 7" id="KW-1133">Transmembrane helix</keyword>
<reference evidence="9 10" key="1">
    <citation type="submission" date="2022-08" db="EMBL/GenBank/DDBJ databases">
        <title>Paenibacillus endoradicis sp. nov., Paenibacillus radicibacter sp. nov and Paenibacillus pararadicis sp. nov., three cold-adapted plant growth-promoting bacteria isolated from root of Larix gmelinii in Great Khingan.</title>
        <authorList>
            <person name="Xue H."/>
        </authorList>
    </citation>
    <scope>NUCLEOTIDE SEQUENCE [LARGE SCALE GENOMIC DNA]</scope>
    <source>
        <strain evidence="9 10">N5-1-1-5</strain>
    </source>
</reference>
<dbReference type="Proteomes" id="UP001300012">
    <property type="component" value="Unassembled WGS sequence"/>
</dbReference>
<dbReference type="Pfam" id="PF00528">
    <property type="entry name" value="BPD_transp_1"/>
    <property type="match status" value="1"/>
</dbReference>
<evidence type="ECO:0000256" key="4">
    <source>
        <dbReference type="ARBA" id="ARBA00022692"/>
    </source>
</evidence>
<evidence type="ECO:0000313" key="10">
    <source>
        <dbReference type="Proteomes" id="UP001300012"/>
    </source>
</evidence>
<comment type="similarity">
    <text evidence="7">Belongs to the binding-protein-dependent transport system permease family.</text>
</comment>
<evidence type="ECO:0000256" key="3">
    <source>
        <dbReference type="ARBA" id="ARBA00022475"/>
    </source>
</evidence>
<sequence>MKANAGSAIYHLFVIVCGFLMIYPILWMLASSLKPGSEIFTNVASLIPSRLQWDNYLVGWRGAGRISFSTFFLNSTFVTLSVMLGCLLSASLVGFGFARLQFKFRSILFSCLLVTMMLPGQVTLIPQYILFQKIGWVNTYYPLIVPSFIGGTPFFIFLMVQFYRGIPRELDEAAVIDGCTTFGVWRRIVLPLCMPALTTVAIFSFLWTWDDFFAPLIYLNDPKLYTIALGLRLFSDPSTKTEWGPLLAMSTLTLIPQFVIFMVFQKYIVQGIATTGLKG</sequence>
<dbReference type="InterPro" id="IPR035906">
    <property type="entry name" value="MetI-like_sf"/>
</dbReference>
<evidence type="ECO:0000259" key="8">
    <source>
        <dbReference type="PROSITE" id="PS50928"/>
    </source>
</evidence>
<feature type="domain" description="ABC transmembrane type-1" evidence="8">
    <location>
        <begin position="72"/>
        <end position="264"/>
    </location>
</feature>
<evidence type="ECO:0000256" key="2">
    <source>
        <dbReference type="ARBA" id="ARBA00022448"/>
    </source>
</evidence>
<organism evidence="9 10">
    <name type="scientific">Paenibacillus radicis</name>
    <name type="common">ex Xue et al. 2023</name>
    <dbReference type="NCBI Taxonomy" id="2972489"/>
    <lineage>
        <taxon>Bacteria</taxon>
        <taxon>Bacillati</taxon>
        <taxon>Bacillota</taxon>
        <taxon>Bacilli</taxon>
        <taxon>Bacillales</taxon>
        <taxon>Paenibacillaceae</taxon>
        <taxon>Paenibacillus</taxon>
    </lineage>
</organism>
<evidence type="ECO:0000256" key="7">
    <source>
        <dbReference type="RuleBase" id="RU363032"/>
    </source>
</evidence>
<feature type="transmembrane region" description="Helical" evidence="7">
    <location>
        <begin position="12"/>
        <end position="30"/>
    </location>
</feature>
<proteinExistence type="inferred from homology"/>
<dbReference type="PANTHER" id="PTHR43744:SF6">
    <property type="entry name" value="ABC TRANSPORTER PERMEASE PROTEIN YESQ-RELATED"/>
    <property type="match status" value="1"/>
</dbReference>
<evidence type="ECO:0000256" key="5">
    <source>
        <dbReference type="ARBA" id="ARBA00022989"/>
    </source>
</evidence>